<feature type="active site" evidence="12">
    <location>
        <position position="121"/>
    </location>
</feature>
<evidence type="ECO:0000256" key="12">
    <source>
        <dbReference type="PROSITE-ProRule" id="PRU00331"/>
    </source>
</evidence>
<dbReference type="Gene3D" id="1.10.287.10">
    <property type="entry name" value="S15/NS1, RNA-binding"/>
    <property type="match status" value="1"/>
</dbReference>
<keyword evidence="8" id="KW-0805">Transcription regulation</keyword>
<evidence type="ECO:0000259" key="14">
    <source>
        <dbReference type="PROSITE" id="PS50957"/>
    </source>
</evidence>
<dbReference type="InterPro" id="IPR006155">
    <property type="entry name" value="Josephin"/>
</dbReference>
<keyword evidence="6 12" id="KW-0378">Hydrolase</keyword>
<dbReference type="PROSITE" id="PS50330">
    <property type="entry name" value="UIM"/>
    <property type="match status" value="2"/>
</dbReference>
<dbReference type="PANTHER" id="PTHR14159:SF0">
    <property type="entry name" value="ATAXIN-3-RELATED"/>
    <property type="match status" value="1"/>
</dbReference>
<comment type="catalytic activity">
    <reaction evidence="1">
        <text>Thiol-dependent hydrolysis of ester, thioester, amide, peptide and isopeptide bonds formed by the C-terminal Gly of ubiquitin (a 76-residue protein attached to proteins as an intracellular targeting signal).</text>
        <dbReference type="EC" id="3.4.19.12"/>
    </reaction>
</comment>
<feature type="active site" description="Nucleophile" evidence="11">
    <location>
        <position position="14"/>
    </location>
</feature>
<organism evidence="15 16">
    <name type="scientific">Ceratosolen solmsi marchali</name>
    <dbReference type="NCBI Taxonomy" id="326594"/>
    <lineage>
        <taxon>Eukaryota</taxon>
        <taxon>Metazoa</taxon>
        <taxon>Ecdysozoa</taxon>
        <taxon>Arthropoda</taxon>
        <taxon>Hexapoda</taxon>
        <taxon>Insecta</taxon>
        <taxon>Pterygota</taxon>
        <taxon>Neoptera</taxon>
        <taxon>Endopterygota</taxon>
        <taxon>Hymenoptera</taxon>
        <taxon>Apocrita</taxon>
        <taxon>Proctotrupomorpha</taxon>
        <taxon>Chalcidoidea</taxon>
        <taxon>Agaonidae</taxon>
        <taxon>Agaoninae</taxon>
        <taxon>Ceratosolen</taxon>
    </lineage>
</organism>
<dbReference type="SMART" id="SM01246">
    <property type="entry name" value="Josephin"/>
    <property type="match status" value="1"/>
</dbReference>
<proteinExistence type="predicted"/>
<evidence type="ECO:0000256" key="3">
    <source>
        <dbReference type="ARBA" id="ARBA00012759"/>
    </source>
</evidence>
<keyword evidence="7" id="KW-0788">Thiol protease</keyword>
<dbReference type="Gene3D" id="6.10.140.100">
    <property type="match status" value="1"/>
</dbReference>
<dbReference type="InterPro" id="IPR003903">
    <property type="entry name" value="UIM_dom"/>
</dbReference>
<dbReference type="GO" id="GO:0005634">
    <property type="term" value="C:nucleus"/>
    <property type="evidence" value="ECO:0007669"/>
    <property type="project" value="UniProtKB-SubCell"/>
</dbReference>
<keyword evidence="15" id="KW-1185">Reference proteome</keyword>
<dbReference type="SMART" id="SM00726">
    <property type="entry name" value="UIM"/>
    <property type="match status" value="2"/>
</dbReference>
<sequence length="367" mass="41870">MESIFHEKQEGYLCAQHCLNALLQGQYFTAVELADLADQLDAEERLAMAESGEDTDDYKRFIEQPSGNMDDSGYFSVQVISSALKVLFLELVPYTSTEPTALMAQNNPSQMKAYICNYKGHWFTIRKLGNQWFNLNSMLSGPQLISDTYLAMYLAQLIQEGYSIFIVIGTFPTCKAEEVLLENPIVTNAKSTNEHSSKFPSTGYRLSRKSEDDANILQSLQYVMVSPYLDNQLDVEIISESQRQSRQRIIPIRVEGRDQVHTIVDDEENDDFQKALSLSLEDYEKEEQEKVLKLKLDNHSTSTNSSEPMNSVDNEEDDDLRRALQLSLECVSSPQTPDSEDVRWHRLAYLRMHSRGPQTENSTKLNT</sequence>
<dbReference type="Pfam" id="PF02809">
    <property type="entry name" value="UIM"/>
    <property type="match status" value="2"/>
</dbReference>
<gene>
    <name evidence="16" type="primary">LOC105363079</name>
</gene>
<dbReference type="AlphaFoldDB" id="A0AAJ6YJ09"/>
<feature type="active site" evidence="12">
    <location>
        <position position="14"/>
    </location>
</feature>
<comment type="subcellular location">
    <subcellularLocation>
        <location evidence="2">Nucleus</location>
    </subcellularLocation>
</comment>
<dbReference type="PROSITE" id="PS50957">
    <property type="entry name" value="JOSEPHIN"/>
    <property type="match status" value="1"/>
</dbReference>
<dbReference type="GO" id="GO:0006508">
    <property type="term" value="P:proteolysis"/>
    <property type="evidence" value="ECO:0007669"/>
    <property type="project" value="UniProtKB-KW"/>
</dbReference>
<protein>
    <recommendedName>
        <fullName evidence="3">ubiquitinyl hydrolase 1</fullName>
        <ecNumber evidence="3">3.4.19.12</ecNumber>
    </recommendedName>
</protein>
<accession>A0AAJ6YJ09</accession>
<keyword evidence="4" id="KW-0645">Protease</keyword>
<dbReference type="Proteomes" id="UP000695007">
    <property type="component" value="Unplaced"/>
</dbReference>
<dbReference type="Pfam" id="PF02099">
    <property type="entry name" value="Josephin"/>
    <property type="match status" value="1"/>
</dbReference>
<evidence type="ECO:0000256" key="9">
    <source>
        <dbReference type="ARBA" id="ARBA00023163"/>
    </source>
</evidence>
<reference evidence="16" key="1">
    <citation type="submission" date="2025-08" db="UniProtKB">
        <authorList>
            <consortium name="RefSeq"/>
        </authorList>
    </citation>
    <scope>IDENTIFICATION</scope>
</reference>
<dbReference type="GO" id="GO:0004843">
    <property type="term" value="F:cysteine-type deubiquitinase activity"/>
    <property type="evidence" value="ECO:0007669"/>
    <property type="project" value="UniProtKB-EC"/>
</dbReference>
<evidence type="ECO:0000313" key="15">
    <source>
        <dbReference type="Proteomes" id="UP000695007"/>
    </source>
</evidence>
<evidence type="ECO:0000256" key="6">
    <source>
        <dbReference type="ARBA" id="ARBA00022801"/>
    </source>
</evidence>
<name>A0AAJ6YJ09_9HYME</name>
<dbReference type="RefSeq" id="XP_011498963.1">
    <property type="nucleotide sequence ID" value="XM_011500661.1"/>
</dbReference>
<feature type="active site" evidence="11 12">
    <location>
        <position position="136"/>
    </location>
</feature>
<evidence type="ECO:0000256" key="11">
    <source>
        <dbReference type="PIRSR" id="PIRSR633865-1"/>
    </source>
</evidence>
<dbReference type="KEGG" id="csol:105363079"/>
<evidence type="ECO:0000256" key="1">
    <source>
        <dbReference type="ARBA" id="ARBA00000707"/>
    </source>
</evidence>
<feature type="compositionally biased region" description="Polar residues" evidence="13">
    <location>
        <begin position="299"/>
        <end position="312"/>
    </location>
</feature>
<dbReference type="GO" id="GO:0016579">
    <property type="term" value="P:protein deubiquitination"/>
    <property type="evidence" value="ECO:0007669"/>
    <property type="project" value="InterPro"/>
</dbReference>
<evidence type="ECO:0000256" key="10">
    <source>
        <dbReference type="ARBA" id="ARBA00023242"/>
    </source>
</evidence>
<feature type="region of interest" description="Disordered" evidence="13">
    <location>
        <begin position="294"/>
        <end position="318"/>
    </location>
</feature>
<evidence type="ECO:0000256" key="8">
    <source>
        <dbReference type="ARBA" id="ARBA00023015"/>
    </source>
</evidence>
<evidence type="ECO:0000313" key="16">
    <source>
        <dbReference type="RefSeq" id="XP_011498963.1"/>
    </source>
</evidence>
<dbReference type="InterPro" id="IPR033865">
    <property type="entry name" value="Ataxin-3"/>
</dbReference>
<keyword evidence="9" id="KW-0804">Transcription</keyword>
<dbReference type="EC" id="3.4.19.12" evidence="3"/>
<evidence type="ECO:0000256" key="13">
    <source>
        <dbReference type="SAM" id="MobiDB-lite"/>
    </source>
</evidence>
<keyword evidence="5" id="KW-0833">Ubl conjugation pathway</keyword>
<evidence type="ECO:0000256" key="2">
    <source>
        <dbReference type="ARBA" id="ARBA00004123"/>
    </source>
</evidence>
<dbReference type="FunFam" id="3.90.70.40:FF:000005">
    <property type="entry name" value="Ataxin 3"/>
    <property type="match status" value="1"/>
</dbReference>
<dbReference type="Gene3D" id="3.90.70.40">
    <property type="match status" value="1"/>
</dbReference>
<dbReference type="PANTHER" id="PTHR14159">
    <property type="entry name" value="ATAXIN-3-RELATED"/>
    <property type="match status" value="1"/>
</dbReference>
<feature type="domain" description="Josephin" evidence="14">
    <location>
        <begin position="1"/>
        <end position="182"/>
    </location>
</feature>
<evidence type="ECO:0000256" key="5">
    <source>
        <dbReference type="ARBA" id="ARBA00022786"/>
    </source>
</evidence>
<dbReference type="GeneID" id="105363079"/>
<keyword evidence="10" id="KW-0539">Nucleus</keyword>
<evidence type="ECO:0000256" key="4">
    <source>
        <dbReference type="ARBA" id="ARBA00022670"/>
    </source>
</evidence>
<dbReference type="PRINTS" id="PR01233">
    <property type="entry name" value="JOSEPHIN"/>
</dbReference>
<evidence type="ECO:0000256" key="7">
    <source>
        <dbReference type="ARBA" id="ARBA00022807"/>
    </source>
</evidence>
<feature type="active site" description="Proton acceptor" evidence="11">
    <location>
        <position position="121"/>
    </location>
</feature>